<dbReference type="InterPro" id="IPR023393">
    <property type="entry name" value="START-like_dom_sf"/>
</dbReference>
<feature type="chain" id="PRO_5045230216" evidence="1">
    <location>
        <begin position="24"/>
        <end position="203"/>
    </location>
</feature>
<accession>A0ABY9TE04</accession>
<dbReference type="SUPFAM" id="SSF55961">
    <property type="entry name" value="Bet v1-like"/>
    <property type="match status" value="1"/>
</dbReference>
<sequence>MNLTGKHCFFLIFVLLFSQQCQAKWQTYLNDNDFLIEYQKLENSKFTEINASIKIGGSIDEFFTILTDPKLAPIWLDKVISSELLTTLDDDSAVVLTLFESFGPVQSREMLVKSKVIEKTADSLIIKITGYNEYLPKNKNKIRVKKVNVLWQAQRLDDNNIKVSYRGSFDPAGSLPAWLSNEFALHSLENSFKKLRKLKPINK</sequence>
<dbReference type="EMBL" id="CP134146">
    <property type="protein sequence ID" value="WNC66956.1"/>
    <property type="molecule type" value="Genomic_DNA"/>
</dbReference>
<protein>
    <submittedName>
        <fullName evidence="3">START domain-containing protein</fullName>
    </submittedName>
</protein>
<keyword evidence="1" id="KW-0732">Signal</keyword>
<dbReference type="InterPro" id="IPR028347">
    <property type="entry name" value="START_dom_prot"/>
</dbReference>
<feature type="domain" description="START" evidence="2">
    <location>
        <begin position="25"/>
        <end position="197"/>
    </location>
</feature>
<dbReference type="PIRSF" id="PIRSF039033">
    <property type="entry name" value="START_dom"/>
    <property type="match status" value="1"/>
</dbReference>
<dbReference type="PROSITE" id="PS50848">
    <property type="entry name" value="START"/>
    <property type="match status" value="1"/>
</dbReference>
<keyword evidence="4" id="KW-1185">Reference proteome</keyword>
<dbReference type="Pfam" id="PF01852">
    <property type="entry name" value="START"/>
    <property type="match status" value="1"/>
</dbReference>
<dbReference type="InterPro" id="IPR002913">
    <property type="entry name" value="START_lipid-bd_dom"/>
</dbReference>
<organism evidence="3 4">
    <name type="scientific">Thalassotalea nanhaiensis</name>
    <dbReference type="NCBI Taxonomy" id="3065648"/>
    <lineage>
        <taxon>Bacteria</taxon>
        <taxon>Pseudomonadati</taxon>
        <taxon>Pseudomonadota</taxon>
        <taxon>Gammaproteobacteria</taxon>
        <taxon>Alteromonadales</taxon>
        <taxon>Colwelliaceae</taxon>
        <taxon>Thalassotalea</taxon>
    </lineage>
</organism>
<reference evidence="4" key="1">
    <citation type="submission" date="2023-09" db="EMBL/GenBank/DDBJ databases">
        <authorList>
            <person name="Li S."/>
            <person name="Li X."/>
            <person name="Zhang C."/>
            <person name="Zhao Z."/>
        </authorList>
    </citation>
    <scope>NUCLEOTIDE SEQUENCE [LARGE SCALE GENOMIC DNA]</scope>
    <source>
        <strain evidence="4">SQ345</strain>
    </source>
</reference>
<gene>
    <name evidence="3" type="ORF">RI845_10480</name>
</gene>
<feature type="signal peptide" evidence="1">
    <location>
        <begin position="1"/>
        <end position="23"/>
    </location>
</feature>
<evidence type="ECO:0000256" key="1">
    <source>
        <dbReference type="SAM" id="SignalP"/>
    </source>
</evidence>
<evidence type="ECO:0000259" key="2">
    <source>
        <dbReference type="PROSITE" id="PS50848"/>
    </source>
</evidence>
<evidence type="ECO:0000313" key="4">
    <source>
        <dbReference type="Proteomes" id="UP001248581"/>
    </source>
</evidence>
<evidence type="ECO:0000313" key="3">
    <source>
        <dbReference type="EMBL" id="WNC66956.1"/>
    </source>
</evidence>
<name>A0ABY9TE04_9GAMM</name>
<dbReference type="Proteomes" id="UP001248581">
    <property type="component" value="Chromosome"/>
</dbReference>
<dbReference type="RefSeq" id="WP_348386120.1">
    <property type="nucleotide sequence ID" value="NZ_CP134146.1"/>
</dbReference>
<dbReference type="Gene3D" id="3.30.530.20">
    <property type="match status" value="1"/>
</dbReference>
<proteinExistence type="predicted"/>